<feature type="region of interest" description="Disordered" evidence="1">
    <location>
        <begin position="1"/>
        <end position="70"/>
    </location>
</feature>
<dbReference type="AlphaFoldDB" id="A0AAD9YE16"/>
<proteinExistence type="predicted"/>
<reference evidence="2" key="1">
    <citation type="submission" date="2023-02" db="EMBL/GenBank/DDBJ databases">
        <title>Colletotrichum kahawae CIFC_Que2 genome sequencing and assembly.</title>
        <authorList>
            <person name="Baroncelli R."/>
        </authorList>
    </citation>
    <scope>NUCLEOTIDE SEQUENCE</scope>
    <source>
        <strain evidence="2">CIFC_Que2</strain>
    </source>
</reference>
<evidence type="ECO:0000256" key="1">
    <source>
        <dbReference type="SAM" id="MobiDB-lite"/>
    </source>
</evidence>
<sequence>MRSARSLSSKQHPSTRTGYWPPSPRKDGMQYASLSANAARHAHAHATPRHAAAVPSPGTLSKRGAHGKVDATQRSAAHCIFLHGSTVV</sequence>
<comment type="caution">
    <text evidence="2">The sequence shown here is derived from an EMBL/GenBank/DDBJ whole genome shotgun (WGS) entry which is preliminary data.</text>
</comment>
<accession>A0AAD9YE16</accession>
<dbReference type="EMBL" id="VYYT01000211">
    <property type="protein sequence ID" value="KAK2756291.1"/>
    <property type="molecule type" value="Genomic_DNA"/>
</dbReference>
<organism evidence="2 3">
    <name type="scientific">Colletotrichum kahawae</name>
    <name type="common">Coffee berry disease fungus</name>
    <dbReference type="NCBI Taxonomy" id="34407"/>
    <lineage>
        <taxon>Eukaryota</taxon>
        <taxon>Fungi</taxon>
        <taxon>Dikarya</taxon>
        <taxon>Ascomycota</taxon>
        <taxon>Pezizomycotina</taxon>
        <taxon>Sordariomycetes</taxon>
        <taxon>Hypocreomycetidae</taxon>
        <taxon>Glomerellales</taxon>
        <taxon>Glomerellaceae</taxon>
        <taxon>Colletotrichum</taxon>
        <taxon>Colletotrichum gloeosporioides species complex</taxon>
    </lineage>
</organism>
<dbReference type="Proteomes" id="UP001281614">
    <property type="component" value="Unassembled WGS sequence"/>
</dbReference>
<protein>
    <submittedName>
        <fullName evidence="2">Uncharacterized protein</fullName>
    </submittedName>
</protein>
<name>A0AAD9YE16_COLKA</name>
<keyword evidence="3" id="KW-1185">Reference proteome</keyword>
<gene>
    <name evidence="2" type="ORF">CKAH01_05812</name>
</gene>
<feature type="compositionally biased region" description="Polar residues" evidence="1">
    <location>
        <begin position="1"/>
        <end position="17"/>
    </location>
</feature>
<evidence type="ECO:0000313" key="3">
    <source>
        <dbReference type="Proteomes" id="UP001281614"/>
    </source>
</evidence>
<evidence type="ECO:0000313" key="2">
    <source>
        <dbReference type="EMBL" id="KAK2756291.1"/>
    </source>
</evidence>